<dbReference type="Pfam" id="PF02514">
    <property type="entry name" value="CobN-Mg_chel"/>
    <property type="match status" value="1"/>
</dbReference>
<name>A0A1G5P8I0_AFIMA</name>
<evidence type="ECO:0000313" key="4">
    <source>
        <dbReference type="Proteomes" id="UP000199347"/>
    </source>
</evidence>
<sequence>MHIFKGQSRGLDAASEAVDLDQSPGDIVILSAADTEIAGLAAAANRLPGDFPAVRLANWMSLAHPYSVDLYVEKVLAEAKLIVVRLLGGVGYWRYGVEETLRIARGSGAKVALMPGDTKWDGDLAAEGTLGADETRLLWSYLVEGGAENFENALRFSGHLLGYDEAPPPPKTVPAFGVYDSGLKSVEGPTAAIVFYRALVQSGQTAPVEALCTALGERGLRPLPVFVSSLKAAADKDFVTGLFQEHDPALILNATAFALGKTGDPSAETVLDGGRRPVLQVTFAGVSEAIWREHPRGLSPSDLTMNVVLPEVDGRLITRAVSFKEEGAFEPRTQCRPMAHRPLEDRVAFVADLAAAWAQLSTKPNAAKHIGIVLSNYPNKDGRLANGVGLDAPESTVRLLKAMAEAGYDTEGAPETGEALMQRILAGPTNAIDGRVERTGGERLSLDDYREFFRALPENVQSEVEAAWGRPEDDPFFDPDEGAFALALHRFGHVVIGVQPARGYNVDPKTSYHDPALVPPHGYFAFYAFLRRSFAADALVHMGKHGNQEWLPGKALALSQDCFPEATLGPVPLVYPFIVNDPGEGAQAKRRAAAVIIDHLMPPMTRAESHGAAAELEYLIDEYAAADLVDPRRSKKVAEAIVERAESEGFLADLGIASGKESREEIILKLDEQICDLKELQIRDGLHILGQSPCGRLRTDTLAALARVPRGGGEAGDASLLRALADDFGLRFDPLDCVLHERWEGKRPKLLADLTDAAWRTNGDTVERLEIFAAALVAALVPEAEAGSPSTEPARVLEAVDGAPAATPASAQVTSDDAHLSLPCEAPGPKTEAVLAGLREAIAPTLDGSGRAEIAATLAALSGRFVAPGPSGAPTRGRADCLPTGRNFYSVDVRGVPSRAAFDLGWRSAQLLAERYFADEGEWPTAMALTVWGTSNMRTGGDDIAQALALLGTRPVWEQASGRVTGIDVVPLSELGRPRIDVTLRISGLFRDAFPHQIDLFHQAVLAVSEREEPEDANPIAARIRQDSARLGEAGMAEDDARRAASFRVFGSKPGAYGAGLQALIDEGIWQERGDLATAFLEWSSYAYGGGSEGEGGERTRKLFERRLKTTDAIVQNQDNREHDLLDSDDYYQFEGGLSSAVETLKGSAPRAYHNDHSRPERPVIRGLDEELARVVRGRAANPKWIEGVMRHGYKGAFEIAATVDYLFAFAATTPAVKHHHFDQLYAAYLEDEDVRAFLADNNAPALKEIAARFNEAIERGLWAPRRNSVHNELHELANGGSL</sequence>
<dbReference type="STRING" id="1120955.SAMN03080610_03408"/>
<organism evidence="3 4">
    <name type="scientific">Afifella marina DSM 2698</name>
    <dbReference type="NCBI Taxonomy" id="1120955"/>
    <lineage>
        <taxon>Bacteria</taxon>
        <taxon>Pseudomonadati</taxon>
        <taxon>Pseudomonadota</taxon>
        <taxon>Alphaproteobacteria</taxon>
        <taxon>Hyphomicrobiales</taxon>
        <taxon>Afifellaceae</taxon>
        <taxon>Afifella</taxon>
    </lineage>
</organism>
<accession>A0A1G5P8I0</accession>
<dbReference type="GO" id="GO:0051116">
    <property type="term" value="F:cobaltochelatase activity"/>
    <property type="evidence" value="ECO:0007669"/>
    <property type="project" value="UniProtKB-UniRule"/>
</dbReference>
<feature type="domain" description="CobN/magnesium chelatase" evidence="2">
    <location>
        <begin position="139"/>
        <end position="1268"/>
    </location>
</feature>
<dbReference type="EC" id="6.6.1.2" evidence="1"/>
<proteinExistence type="predicted"/>
<evidence type="ECO:0000256" key="1">
    <source>
        <dbReference type="NCBIfam" id="TIGR02257"/>
    </source>
</evidence>
<dbReference type="NCBIfam" id="TIGR02257">
    <property type="entry name" value="cobalto_cobN"/>
    <property type="match status" value="1"/>
</dbReference>
<evidence type="ECO:0000259" key="2">
    <source>
        <dbReference type="Pfam" id="PF02514"/>
    </source>
</evidence>
<evidence type="ECO:0000313" key="3">
    <source>
        <dbReference type="EMBL" id="SCZ45381.1"/>
    </source>
</evidence>
<keyword evidence="4" id="KW-1185">Reference proteome</keyword>
<dbReference type="InterPro" id="IPR011953">
    <property type="entry name" value="Cobalto_CobN"/>
</dbReference>
<protein>
    <recommendedName>
        <fullName evidence="1">Cobaltochelatase subunit CobN</fullName>
        <ecNumber evidence="1">6.6.1.2</ecNumber>
    </recommendedName>
</protein>
<dbReference type="RefSeq" id="WP_200170604.1">
    <property type="nucleotide sequence ID" value="NZ_FMVW01000010.1"/>
</dbReference>
<dbReference type="InterPro" id="IPR003672">
    <property type="entry name" value="CobN/Mg_chltase"/>
</dbReference>
<dbReference type="CDD" id="cd10150">
    <property type="entry name" value="CobN_like"/>
    <property type="match status" value="1"/>
</dbReference>
<dbReference type="EMBL" id="FMVW01000010">
    <property type="protein sequence ID" value="SCZ45381.1"/>
    <property type="molecule type" value="Genomic_DNA"/>
</dbReference>
<reference evidence="3 4" key="1">
    <citation type="submission" date="2016-10" db="EMBL/GenBank/DDBJ databases">
        <authorList>
            <person name="de Groot N.N."/>
        </authorList>
    </citation>
    <scope>NUCLEOTIDE SEQUENCE [LARGE SCALE GENOMIC DNA]</scope>
    <source>
        <strain evidence="3 4">DSM 2698</strain>
    </source>
</reference>
<dbReference type="PANTHER" id="PTHR44119">
    <property type="entry name" value="MAGNESIUM-CHELATASE SUBUNIT CHLH, CHLOROPLASTIC"/>
    <property type="match status" value="1"/>
</dbReference>
<dbReference type="GO" id="GO:0009236">
    <property type="term" value="P:cobalamin biosynthetic process"/>
    <property type="evidence" value="ECO:0007669"/>
    <property type="project" value="UniProtKB-UniRule"/>
</dbReference>
<dbReference type="Proteomes" id="UP000199347">
    <property type="component" value="Unassembled WGS sequence"/>
</dbReference>
<gene>
    <name evidence="3" type="ORF">SAMN03080610_03408</name>
</gene>
<dbReference type="PANTHER" id="PTHR44119:SF4">
    <property type="entry name" value="AEROBIC COBALTOCHELATASE SUBUNIT COBN"/>
    <property type="match status" value="1"/>
</dbReference>